<dbReference type="Pfam" id="PF03227">
    <property type="entry name" value="GILT"/>
    <property type="match status" value="1"/>
</dbReference>
<evidence type="ECO:0000256" key="4">
    <source>
        <dbReference type="ARBA" id="ARBA00022729"/>
    </source>
</evidence>
<feature type="chain" id="PRO_5044751721" description="Gamma-interferon-inducible lysosomal thiol reductase" evidence="6">
    <location>
        <begin position="20"/>
        <end position="243"/>
    </location>
</feature>
<evidence type="ECO:0000256" key="6">
    <source>
        <dbReference type="SAM" id="SignalP"/>
    </source>
</evidence>
<dbReference type="PANTHER" id="PTHR13234:SF8">
    <property type="entry name" value="GAMMA-INTERFERON-INDUCIBLE LYSOSOMAL THIOL REDUCTASE"/>
    <property type="match status" value="1"/>
</dbReference>
<dbReference type="Proteomes" id="UP001549921">
    <property type="component" value="Unassembled WGS sequence"/>
</dbReference>
<evidence type="ECO:0000313" key="7">
    <source>
        <dbReference type="EMBL" id="KAL0851241.1"/>
    </source>
</evidence>
<comment type="similarity">
    <text evidence="2">Belongs to the GILT family.</text>
</comment>
<evidence type="ECO:0000256" key="1">
    <source>
        <dbReference type="ARBA" id="ARBA00004613"/>
    </source>
</evidence>
<accession>A0ABD0TPW0</accession>
<comment type="subcellular location">
    <subcellularLocation>
        <location evidence="1">Secreted</location>
    </subcellularLocation>
</comment>
<organism evidence="7 8">
    <name type="scientific">Loxostege sticticalis</name>
    <name type="common">Beet webworm moth</name>
    <dbReference type="NCBI Taxonomy" id="481309"/>
    <lineage>
        <taxon>Eukaryota</taxon>
        <taxon>Metazoa</taxon>
        <taxon>Ecdysozoa</taxon>
        <taxon>Arthropoda</taxon>
        <taxon>Hexapoda</taxon>
        <taxon>Insecta</taxon>
        <taxon>Pterygota</taxon>
        <taxon>Neoptera</taxon>
        <taxon>Endopterygota</taxon>
        <taxon>Lepidoptera</taxon>
        <taxon>Glossata</taxon>
        <taxon>Ditrysia</taxon>
        <taxon>Pyraloidea</taxon>
        <taxon>Crambidae</taxon>
        <taxon>Pyraustinae</taxon>
        <taxon>Loxostege</taxon>
    </lineage>
</organism>
<evidence type="ECO:0000256" key="2">
    <source>
        <dbReference type="ARBA" id="ARBA00005679"/>
    </source>
</evidence>
<reference evidence="7 8" key="1">
    <citation type="submission" date="2024-06" db="EMBL/GenBank/DDBJ databases">
        <title>A chromosome-level genome assembly of beet webworm, Loxostege sticticalis.</title>
        <authorList>
            <person name="Zhang Y."/>
        </authorList>
    </citation>
    <scope>NUCLEOTIDE SEQUENCE [LARGE SCALE GENOMIC DNA]</scope>
    <source>
        <strain evidence="7">AQ028</strain>
        <tissue evidence="7">Male pupae</tissue>
    </source>
</reference>
<proteinExistence type="inferred from homology"/>
<evidence type="ECO:0000256" key="5">
    <source>
        <dbReference type="ARBA" id="ARBA00023180"/>
    </source>
</evidence>
<keyword evidence="5" id="KW-0325">Glycoprotein</keyword>
<keyword evidence="4 6" id="KW-0732">Signal</keyword>
<comment type="caution">
    <text evidence="7">The sequence shown here is derived from an EMBL/GenBank/DDBJ whole genome shotgun (WGS) entry which is preliminary data.</text>
</comment>
<evidence type="ECO:0000313" key="8">
    <source>
        <dbReference type="Proteomes" id="UP001549921"/>
    </source>
</evidence>
<sequence>MNLLKIMVIVLFSVTLCGTMEINHSSQYEEHDKRKLHEKEIDKVTLDNSSRNKVQIKVYYESLCPGSINFLTNHLRPAVEALAPYLDIHLVPYGHAKTRKIFGQYSFACQHGPEECFGNRLHACAIDVLKNATQAVLFNACLMQFSQYRGMPGFDYAIVVNWCNYKLQTRTEGIWTCVNGERSSTLLKTYGEETRALKLRYVPYVIVGDSTDEQDRGGDLVSTICHKLDPAPPPCEGWRRIYT</sequence>
<dbReference type="AlphaFoldDB" id="A0ABD0TPW0"/>
<keyword evidence="3" id="KW-0964">Secreted</keyword>
<evidence type="ECO:0000256" key="3">
    <source>
        <dbReference type="ARBA" id="ARBA00022525"/>
    </source>
</evidence>
<dbReference type="GO" id="GO:0005576">
    <property type="term" value="C:extracellular region"/>
    <property type="evidence" value="ECO:0007669"/>
    <property type="project" value="UniProtKB-SubCell"/>
</dbReference>
<evidence type="ECO:0008006" key="9">
    <source>
        <dbReference type="Google" id="ProtNLM"/>
    </source>
</evidence>
<gene>
    <name evidence="7" type="ORF">ABMA28_007084</name>
</gene>
<dbReference type="InterPro" id="IPR004911">
    <property type="entry name" value="Interferon-induced_GILT"/>
</dbReference>
<protein>
    <recommendedName>
        <fullName evidence="9">Gamma-interferon-inducible lysosomal thiol reductase</fullName>
    </recommendedName>
</protein>
<name>A0ABD0TPW0_LOXSC</name>
<dbReference type="PANTHER" id="PTHR13234">
    <property type="entry name" value="GAMMA-INTERFERON INDUCIBLE LYSOSOMAL THIOL REDUCTASE GILT"/>
    <property type="match status" value="1"/>
</dbReference>
<feature type="signal peptide" evidence="6">
    <location>
        <begin position="1"/>
        <end position="19"/>
    </location>
</feature>
<dbReference type="EMBL" id="JBEDNZ010000002">
    <property type="protein sequence ID" value="KAL0851241.1"/>
    <property type="molecule type" value="Genomic_DNA"/>
</dbReference>